<dbReference type="SUPFAM" id="SSF53098">
    <property type="entry name" value="Ribonuclease H-like"/>
    <property type="match status" value="1"/>
</dbReference>
<dbReference type="GO" id="GO:0008408">
    <property type="term" value="F:3'-5' exonuclease activity"/>
    <property type="evidence" value="ECO:0007669"/>
    <property type="project" value="InterPro"/>
</dbReference>
<keyword evidence="6" id="KW-0378">Hydrolase</keyword>
<evidence type="ECO:0000259" key="11">
    <source>
        <dbReference type="SMART" id="SM00479"/>
    </source>
</evidence>
<evidence type="ECO:0000256" key="5">
    <source>
        <dbReference type="ARBA" id="ARBA00022722"/>
    </source>
</evidence>
<dbReference type="InterPro" id="IPR047021">
    <property type="entry name" value="REXO1/3/4-like"/>
</dbReference>
<feature type="domain" description="Exonuclease" evidence="11">
    <location>
        <begin position="1"/>
        <end position="159"/>
    </location>
</feature>
<dbReference type="Pfam" id="PF00929">
    <property type="entry name" value="RNase_T"/>
    <property type="match status" value="1"/>
</dbReference>
<dbReference type="InterPro" id="IPR013520">
    <property type="entry name" value="Ribonucl_H"/>
</dbReference>
<dbReference type="InterPro" id="IPR037431">
    <property type="entry name" value="REX4_DEDDh_dom"/>
</dbReference>
<comment type="similarity">
    <text evidence="2">Belongs to the REXO4 family.</text>
</comment>
<evidence type="ECO:0000256" key="1">
    <source>
        <dbReference type="ARBA" id="ARBA00004123"/>
    </source>
</evidence>
<keyword evidence="8" id="KW-0539">Nucleus</keyword>
<evidence type="ECO:0000256" key="4">
    <source>
        <dbReference type="ARBA" id="ARBA00022552"/>
    </source>
</evidence>
<keyword evidence="5" id="KW-0540">Nuclease</keyword>
<evidence type="ECO:0000313" key="12">
    <source>
        <dbReference type="EMBL" id="CAD8259576.1"/>
    </source>
</evidence>
<protein>
    <recommendedName>
        <fullName evidence="3">RNA exonuclease 4</fullName>
    </recommendedName>
</protein>
<dbReference type="EMBL" id="HBEA01011894">
    <property type="protein sequence ID" value="CAD8259576.1"/>
    <property type="molecule type" value="Transcribed_RNA"/>
</dbReference>
<evidence type="ECO:0000256" key="6">
    <source>
        <dbReference type="ARBA" id="ARBA00022801"/>
    </source>
</evidence>
<feature type="region of interest" description="Disordered" evidence="10">
    <location>
        <begin position="162"/>
        <end position="210"/>
    </location>
</feature>
<dbReference type="GO" id="GO:0005634">
    <property type="term" value="C:nucleus"/>
    <property type="evidence" value="ECO:0007669"/>
    <property type="project" value="UniProtKB-SubCell"/>
</dbReference>
<evidence type="ECO:0000256" key="8">
    <source>
        <dbReference type="ARBA" id="ARBA00023242"/>
    </source>
</evidence>
<name>A0A7R9UBH6_9STRA</name>
<evidence type="ECO:0000256" key="7">
    <source>
        <dbReference type="ARBA" id="ARBA00022839"/>
    </source>
</evidence>
<dbReference type="PANTHER" id="PTHR12801:SF45">
    <property type="entry name" value="RNA EXONUCLEASE 4"/>
    <property type="match status" value="1"/>
</dbReference>
<sequence>MVGVGVNGRKSVLARATLVDASGSTIYDQFVRPRERVTDFRTFVSGVTPRHLKHKKAKMIEEVQEELRELLRDKIVVGHALQNDFRALGLRVPPRQVRDTATYRAFMRTAPGQRPRPQKLKDVCKEHLGLDIQDGQHDSAEDARGAMLLYRSVRGEWERTLQRQRGEGGSGVKALGLSQKKTSKLAIAKARSGVRRVNQVSGKKRKRDSD</sequence>
<dbReference type="GO" id="GO:0003676">
    <property type="term" value="F:nucleic acid binding"/>
    <property type="evidence" value="ECO:0007669"/>
    <property type="project" value="InterPro"/>
</dbReference>
<comment type="function">
    <text evidence="9">Exoribonuclease involved in ribosome biosynthesis. Involved in the processing of ITS1, the internal transcribed spacer localized between the 18S and 5.8S rRNAs.</text>
</comment>
<comment type="subcellular location">
    <subcellularLocation>
        <location evidence="1">Nucleus</location>
    </subcellularLocation>
</comment>
<accession>A0A7R9UBH6</accession>
<gene>
    <name evidence="12" type="ORF">PPYR1160_LOCUS9078</name>
</gene>
<keyword evidence="7" id="KW-0269">Exonuclease</keyword>
<proteinExistence type="inferred from homology"/>
<evidence type="ECO:0000256" key="10">
    <source>
        <dbReference type="SAM" id="MobiDB-lite"/>
    </source>
</evidence>
<dbReference type="GO" id="GO:0006364">
    <property type="term" value="P:rRNA processing"/>
    <property type="evidence" value="ECO:0007669"/>
    <property type="project" value="UniProtKB-KW"/>
</dbReference>
<evidence type="ECO:0000256" key="2">
    <source>
        <dbReference type="ARBA" id="ARBA00010489"/>
    </source>
</evidence>
<dbReference type="InterPro" id="IPR036397">
    <property type="entry name" value="RNaseH_sf"/>
</dbReference>
<dbReference type="Gene3D" id="3.30.420.10">
    <property type="entry name" value="Ribonuclease H-like superfamily/Ribonuclease H"/>
    <property type="match status" value="1"/>
</dbReference>
<dbReference type="CDD" id="cd06144">
    <property type="entry name" value="REX4_like"/>
    <property type="match status" value="1"/>
</dbReference>
<keyword evidence="4" id="KW-0698">rRNA processing</keyword>
<evidence type="ECO:0000256" key="9">
    <source>
        <dbReference type="ARBA" id="ARBA00025599"/>
    </source>
</evidence>
<evidence type="ECO:0000256" key="3">
    <source>
        <dbReference type="ARBA" id="ARBA00016937"/>
    </source>
</evidence>
<dbReference type="AlphaFoldDB" id="A0A7R9UBH6"/>
<dbReference type="PANTHER" id="PTHR12801">
    <property type="entry name" value="RNA EXONUCLEASE REXO1 / RECO3 FAMILY MEMBER-RELATED"/>
    <property type="match status" value="1"/>
</dbReference>
<dbReference type="InterPro" id="IPR012337">
    <property type="entry name" value="RNaseH-like_sf"/>
</dbReference>
<reference evidence="12" key="1">
    <citation type="submission" date="2021-01" db="EMBL/GenBank/DDBJ databases">
        <authorList>
            <person name="Corre E."/>
            <person name="Pelletier E."/>
            <person name="Niang G."/>
            <person name="Scheremetjew M."/>
            <person name="Finn R."/>
            <person name="Kale V."/>
            <person name="Holt S."/>
            <person name="Cochrane G."/>
            <person name="Meng A."/>
            <person name="Brown T."/>
            <person name="Cohen L."/>
        </authorList>
    </citation>
    <scope>NUCLEOTIDE SEQUENCE</scope>
    <source>
        <strain evidence="12">CCMP2078</strain>
    </source>
</reference>
<dbReference type="SMART" id="SM00479">
    <property type="entry name" value="EXOIII"/>
    <property type="match status" value="1"/>
</dbReference>
<organism evidence="12">
    <name type="scientific">Pinguiococcus pyrenoidosus</name>
    <dbReference type="NCBI Taxonomy" id="172671"/>
    <lineage>
        <taxon>Eukaryota</taxon>
        <taxon>Sar</taxon>
        <taxon>Stramenopiles</taxon>
        <taxon>Ochrophyta</taxon>
        <taxon>Pinguiophyceae</taxon>
        <taxon>Pinguiochrysidales</taxon>
        <taxon>Pinguiochrysidaceae</taxon>
        <taxon>Pinguiococcus</taxon>
    </lineage>
</organism>